<dbReference type="AlphaFoldDB" id="A0A0K9PKH0"/>
<dbReference type="PANTHER" id="PTHR33736:SF13">
    <property type="entry name" value="OS11G0155100 PROTEIN"/>
    <property type="match status" value="1"/>
</dbReference>
<dbReference type="Gene3D" id="1.20.1280.50">
    <property type="match status" value="1"/>
</dbReference>
<dbReference type="PANTHER" id="PTHR33736">
    <property type="entry name" value="F-BOX PROTEIN-RELATED"/>
    <property type="match status" value="1"/>
</dbReference>
<dbReference type="InterPro" id="IPR036047">
    <property type="entry name" value="F-box-like_dom_sf"/>
</dbReference>
<evidence type="ECO:0000259" key="2">
    <source>
        <dbReference type="PROSITE" id="PS50181"/>
    </source>
</evidence>
<dbReference type="InterPro" id="IPR045283">
    <property type="entry name" value="AT3G44326-like"/>
</dbReference>
<evidence type="ECO:0000256" key="1">
    <source>
        <dbReference type="SAM" id="Phobius"/>
    </source>
</evidence>
<keyword evidence="1" id="KW-1133">Transmembrane helix</keyword>
<dbReference type="Proteomes" id="UP000036987">
    <property type="component" value="Unassembled WGS sequence"/>
</dbReference>
<dbReference type="EMBL" id="LFYR01000811">
    <property type="protein sequence ID" value="KMZ68722.1"/>
    <property type="molecule type" value="Genomic_DNA"/>
</dbReference>
<dbReference type="Pfam" id="PF12937">
    <property type="entry name" value="F-box-like"/>
    <property type="match status" value="1"/>
</dbReference>
<dbReference type="InterPro" id="IPR001810">
    <property type="entry name" value="F-box_dom"/>
</dbReference>
<dbReference type="OMA" id="VTCCGKA"/>
<keyword evidence="1" id="KW-0812">Transmembrane</keyword>
<comment type="caution">
    <text evidence="3">The sequence shown here is derived from an EMBL/GenBank/DDBJ whole genome shotgun (WGS) entry which is preliminary data.</text>
</comment>
<protein>
    <submittedName>
        <fullName evidence="3">F-box family protein</fullName>
    </submittedName>
</protein>
<reference evidence="4" key="1">
    <citation type="journal article" date="2016" name="Nature">
        <title>The genome of the seagrass Zostera marina reveals angiosperm adaptation to the sea.</title>
        <authorList>
            <person name="Olsen J.L."/>
            <person name="Rouze P."/>
            <person name="Verhelst B."/>
            <person name="Lin Y.-C."/>
            <person name="Bayer T."/>
            <person name="Collen J."/>
            <person name="Dattolo E."/>
            <person name="De Paoli E."/>
            <person name="Dittami S."/>
            <person name="Maumus F."/>
            <person name="Michel G."/>
            <person name="Kersting A."/>
            <person name="Lauritano C."/>
            <person name="Lohaus R."/>
            <person name="Toepel M."/>
            <person name="Tonon T."/>
            <person name="Vanneste K."/>
            <person name="Amirebrahimi M."/>
            <person name="Brakel J."/>
            <person name="Bostroem C."/>
            <person name="Chovatia M."/>
            <person name="Grimwood J."/>
            <person name="Jenkins J.W."/>
            <person name="Jueterbock A."/>
            <person name="Mraz A."/>
            <person name="Stam W.T."/>
            <person name="Tice H."/>
            <person name="Bornberg-Bauer E."/>
            <person name="Green P.J."/>
            <person name="Pearson G.A."/>
            <person name="Procaccini G."/>
            <person name="Duarte C.M."/>
            <person name="Schmutz J."/>
            <person name="Reusch T.B.H."/>
            <person name="Van de Peer Y."/>
        </authorList>
    </citation>
    <scope>NUCLEOTIDE SEQUENCE [LARGE SCALE GENOMIC DNA]</scope>
    <source>
        <strain evidence="4">cv. Finnish</strain>
    </source>
</reference>
<gene>
    <name evidence="3" type="ORF">ZOSMA_22G00050</name>
</gene>
<feature type="transmembrane region" description="Helical" evidence="1">
    <location>
        <begin position="279"/>
        <end position="298"/>
    </location>
</feature>
<dbReference type="PROSITE" id="PS50181">
    <property type="entry name" value="FBOX"/>
    <property type="match status" value="1"/>
</dbReference>
<sequence length="303" mass="34189">MTTIDDLNSDVLLQILCKLDGPTLANISSANSTLRSLAIESQLWQNLCFSSWPSLRHLLPSLPISHRAFFSDAYPFPSLNPTVEDTETIEELLSAVDIHHKGELIFSKSVSSETQSQWFLSSPFQLDVLDRKNELPHLLNPPTSTPISPEELTLSWIIVNPKTLRAANLSSRRPVSVGRHWYTGETQIRYAVVLDDCVVSALLTCSSEKAEVVEVSLTVEGNDGLCLNGKNSLKVVGKALDGGRNGDWKEDGIGKLHAMYWECERRKKEIMENKVRREWTVDMMLVLFGMVLFFSFFIKLRFF</sequence>
<evidence type="ECO:0000313" key="4">
    <source>
        <dbReference type="Proteomes" id="UP000036987"/>
    </source>
</evidence>
<keyword evidence="4" id="KW-1185">Reference proteome</keyword>
<accession>A0A0K9PKH0</accession>
<name>A0A0K9PKH0_ZOSMR</name>
<feature type="domain" description="F-box" evidence="2">
    <location>
        <begin position="1"/>
        <end position="47"/>
    </location>
</feature>
<organism evidence="3 4">
    <name type="scientific">Zostera marina</name>
    <name type="common">Eelgrass</name>
    <dbReference type="NCBI Taxonomy" id="29655"/>
    <lineage>
        <taxon>Eukaryota</taxon>
        <taxon>Viridiplantae</taxon>
        <taxon>Streptophyta</taxon>
        <taxon>Embryophyta</taxon>
        <taxon>Tracheophyta</taxon>
        <taxon>Spermatophyta</taxon>
        <taxon>Magnoliopsida</taxon>
        <taxon>Liliopsida</taxon>
        <taxon>Zosteraceae</taxon>
        <taxon>Zostera</taxon>
    </lineage>
</organism>
<dbReference type="OrthoDB" id="671172at2759"/>
<proteinExistence type="predicted"/>
<dbReference type="SUPFAM" id="SSF81383">
    <property type="entry name" value="F-box domain"/>
    <property type="match status" value="1"/>
</dbReference>
<evidence type="ECO:0000313" key="3">
    <source>
        <dbReference type="EMBL" id="KMZ68722.1"/>
    </source>
</evidence>
<keyword evidence="1" id="KW-0472">Membrane</keyword>